<dbReference type="OrthoDB" id="4728166at2"/>
<gene>
    <name evidence="2" type="ORF">RL72_01575</name>
</gene>
<dbReference type="EMBL" id="JYIT01000072">
    <property type="protein sequence ID" value="KJL24852.1"/>
    <property type="molecule type" value="Genomic_DNA"/>
</dbReference>
<name>A0A0F0KVB9_9MICO</name>
<accession>A0A0F0KVB9</accession>
<organism evidence="2 3">
    <name type="scientific">Microbacterium azadirachtae</name>
    <dbReference type="NCBI Taxonomy" id="582680"/>
    <lineage>
        <taxon>Bacteria</taxon>
        <taxon>Bacillati</taxon>
        <taxon>Actinomycetota</taxon>
        <taxon>Actinomycetes</taxon>
        <taxon>Micrococcales</taxon>
        <taxon>Microbacteriaceae</taxon>
        <taxon>Microbacterium</taxon>
    </lineage>
</organism>
<dbReference type="InterPro" id="IPR036465">
    <property type="entry name" value="vWFA_dom_sf"/>
</dbReference>
<keyword evidence="3" id="KW-1185">Reference proteome</keyword>
<dbReference type="Gene3D" id="3.40.50.410">
    <property type="entry name" value="von Willebrand factor, type A domain"/>
    <property type="match status" value="1"/>
</dbReference>
<proteinExistence type="predicted"/>
<evidence type="ECO:0000313" key="3">
    <source>
        <dbReference type="Proteomes" id="UP000033448"/>
    </source>
</evidence>
<reference evidence="2 3" key="1">
    <citation type="submission" date="2015-02" db="EMBL/GenBank/DDBJ databases">
        <title>Draft genome sequences of ten Microbacterium spp. with emphasis on heavy metal contaminated environments.</title>
        <authorList>
            <person name="Corretto E."/>
        </authorList>
    </citation>
    <scope>NUCLEOTIDE SEQUENCE [LARGE SCALE GENOMIC DNA]</scope>
    <source>
        <strain evidence="2 3">DSM 23848</strain>
    </source>
</reference>
<dbReference type="RefSeq" id="WP_045250288.1">
    <property type="nucleotide sequence ID" value="NZ_JYIT01000072.1"/>
</dbReference>
<dbReference type="SUPFAM" id="SSF53300">
    <property type="entry name" value="vWA-like"/>
    <property type="match status" value="1"/>
</dbReference>
<dbReference type="AlphaFoldDB" id="A0A0F0KVB9"/>
<protein>
    <recommendedName>
        <fullName evidence="4">VWFA domain-containing protein</fullName>
    </recommendedName>
</protein>
<comment type="caution">
    <text evidence="2">The sequence shown here is derived from an EMBL/GenBank/DDBJ whole genome shotgun (WGS) entry which is preliminary data.</text>
</comment>
<dbReference type="Proteomes" id="UP000033448">
    <property type="component" value="Unassembled WGS sequence"/>
</dbReference>
<evidence type="ECO:0000256" key="1">
    <source>
        <dbReference type="SAM" id="MobiDB-lite"/>
    </source>
</evidence>
<sequence length="238" mass="25438">MNTILQPPGLTAGGTLSGPTNRPGYVRLGWPGLDPLNSTLDIVIMDDSGSLSAPGGNDPVGNRYAEARHAIEVLSNWTTSSRQKVAVIHFDYPQIEMDGPYRLDRARNRDQVLASLAVPHAAHGSSCLAPAMGAALRLAREHGGVVRCTIFSDFELTDAQPMQPYDQIRAFPGLVHAVALNADPPMVLTELPNVTVTRIASDSPPGFVAAALMHSLATGRRGSRRASLRTTRSRSPSQ</sequence>
<feature type="compositionally biased region" description="Low complexity" evidence="1">
    <location>
        <begin position="228"/>
        <end position="238"/>
    </location>
</feature>
<evidence type="ECO:0000313" key="2">
    <source>
        <dbReference type="EMBL" id="KJL24852.1"/>
    </source>
</evidence>
<evidence type="ECO:0008006" key="4">
    <source>
        <dbReference type="Google" id="ProtNLM"/>
    </source>
</evidence>
<feature type="region of interest" description="Disordered" evidence="1">
    <location>
        <begin position="218"/>
        <end position="238"/>
    </location>
</feature>
<dbReference type="PATRIC" id="fig|582680.7.peg.1614"/>